<sequence length="280" mass="31301">MRRVGGTTIRGALRRVSCVAVMAAMLAGCSSTKDDVLDTTPADQLYNEGLINLEAGKRAEAAKKFEDVDRLHPYSTYGKKAVLMQAYTQFQRGSYTDAIQAAQRFVTMYPTSPDAAYAQYLVAESYYRQIPEVSRDQQRTNSALEAYAELIQKYPTSPYAEDGRKKILLVKDQLAGKEMDVGRFYLSKHQYLAAINRFKSVVSDYQTTRHVEEALARLVECYYALGIVPEAKTAAAVLGHNFPESPWYKDSYALLAKGGYEPGEDTGSWISKAFVNVKLF</sequence>
<organism evidence="8 9">
    <name type="scientific">Siculibacillus lacustris</name>
    <dbReference type="NCBI Taxonomy" id="1549641"/>
    <lineage>
        <taxon>Bacteria</taxon>
        <taxon>Pseudomonadati</taxon>
        <taxon>Pseudomonadota</taxon>
        <taxon>Alphaproteobacteria</taxon>
        <taxon>Hyphomicrobiales</taxon>
        <taxon>Ancalomicrobiaceae</taxon>
        <taxon>Siculibacillus</taxon>
    </lineage>
</organism>
<evidence type="ECO:0000313" key="8">
    <source>
        <dbReference type="EMBL" id="TBW38701.1"/>
    </source>
</evidence>
<dbReference type="PANTHER" id="PTHR37423:SF1">
    <property type="entry name" value="OUTER MEMBRANE PROTEIN ASSEMBLY FACTOR BAMD"/>
    <property type="match status" value="1"/>
</dbReference>
<evidence type="ECO:0000256" key="3">
    <source>
        <dbReference type="ARBA" id="ARBA00023139"/>
    </source>
</evidence>
<dbReference type="PROSITE" id="PS51257">
    <property type="entry name" value="PROKAR_LIPOPROTEIN"/>
    <property type="match status" value="1"/>
</dbReference>
<dbReference type="InterPro" id="IPR039565">
    <property type="entry name" value="BamD-like"/>
</dbReference>
<dbReference type="RefSeq" id="WP_131308145.1">
    <property type="nucleotide sequence ID" value="NZ_SJFN01000010.1"/>
</dbReference>
<keyword evidence="4 6" id="KW-0998">Cell outer membrane</keyword>
<gene>
    <name evidence="6" type="primary">bamD</name>
    <name evidence="8" type="ORF">EYW49_08360</name>
</gene>
<dbReference type="PANTHER" id="PTHR37423">
    <property type="entry name" value="SOLUBLE LYTIC MUREIN TRANSGLYCOSYLASE-RELATED"/>
    <property type="match status" value="1"/>
</dbReference>
<feature type="domain" description="Outer membrane lipoprotein BamD-like" evidence="7">
    <location>
        <begin position="41"/>
        <end position="234"/>
    </location>
</feature>
<dbReference type="GO" id="GO:0043165">
    <property type="term" value="P:Gram-negative-bacterium-type cell outer membrane assembly"/>
    <property type="evidence" value="ECO:0007669"/>
    <property type="project" value="UniProtKB-UniRule"/>
</dbReference>
<evidence type="ECO:0000259" key="7">
    <source>
        <dbReference type="Pfam" id="PF13525"/>
    </source>
</evidence>
<dbReference type="OrthoDB" id="9804044at2"/>
<keyword evidence="3 6" id="KW-0564">Palmitate</keyword>
<comment type="caution">
    <text evidence="8">The sequence shown here is derived from an EMBL/GenBank/DDBJ whole genome shotgun (WGS) entry which is preliminary data.</text>
</comment>
<comment type="subcellular location">
    <subcellularLocation>
        <location evidence="6">Cell outer membrane</location>
        <topology evidence="6">Lipid-anchor</topology>
    </subcellularLocation>
</comment>
<evidence type="ECO:0000313" key="9">
    <source>
        <dbReference type="Proteomes" id="UP000292781"/>
    </source>
</evidence>
<dbReference type="NCBIfam" id="TIGR03302">
    <property type="entry name" value="OM_YfiO"/>
    <property type="match status" value="1"/>
</dbReference>
<dbReference type="InterPro" id="IPR011990">
    <property type="entry name" value="TPR-like_helical_dom_sf"/>
</dbReference>
<evidence type="ECO:0000256" key="5">
    <source>
        <dbReference type="ARBA" id="ARBA00023288"/>
    </source>
</evidence>
<evidence type="ECO:0000256" key="2">
    <source>
        <dbReference type="ARBA" id="ARBA00023136"/>
    </source>
</evidence>
<dbReference type="AlphaFoldDB" id="A0A4Q9VRX7"/>
<keyword evidence="1 6" id="KW-0732">Signal</keyword>
<proteinExistence type="inferred from homology"/>
<dbReference type="GO" id="GO:0051205">
    <property type="term" value="P:protein insertion into membrane"/>
    <property type="evidence" value="ECO:0007669"/>
    <property type="project" value="UniProtKB-UniRule"/>
</dbReference>
<comment type="similarity">
    <text evidence="6">Belongs to the BamD family.</text>
</comment>
<dbReference type="InterPro" id="IPR017689">
    <property type="entry name" value="BamD"/>
</dbReference>
<accession>A0A4Q9VRX7</accession>
<dbReference type="HAMAP" id="MF_00922">
    <property type="entry name" value="OM_assembly_BamD"/>
    <property type="match status" value="1"/>
</dbReference>
<evidence type="ECO:0000256" key="4">
    <source>
        <dbReference type="ARBA" id="ARBA00023237"/>
    </source>
</evidence>
<comment type="function">
    <text evidence="6">Part of the outer membrane protein assembly complex, which is involved in assembly and insertion of beta-barrel proteins into the outer membrane.</text>
</comment>
<dbReference type="SUPFAM" id="SSF48452">
    <property type="entry name" value="TPR-like"/>
    <property type="match status" value="1"/>
</dbReference>
<keyword evidence="2 6" id="KW-0472">Membrane</keyword>
<reference evidence="8 9" key="1">
    <citation type="submission" date="2019-02" db="EMBL/GenBank/DDBJ databases">
        <title>Siculibacillus lacustris gen. nov., sp. nov., a new rosette-forming bacterium isolated from a freshwater crater lake (Lake St. Ana, Romania).</title>
        <authorList>
            <person name="Felfoldi T."/>
            <person name="Marton Z."/>
            <person name="Szabo A."/>
            <person name="Mentes A."/>
            <person name="Boka K."/>
            <person name="Marialigeti K."/>
            <person name="Mathe I."/>
            <person name="Koncz M."/>
            <person name="Schumann P."/>
            <person name="Toth E."/>
        </authorList>
    </citation>
    <scope>NUCLEOTIDE SEQUENCE [LARGE SCALE GENOMIC DNA]</scope>
    <source>
        <strain evidence="8 9">SA-279</strain>
    </source>
</reference>
<keyword evidence="9" id="KW-1185">Reference proteome</keyword>
<evidence type="ECO:0000256" key="1">
    <source>
        <dbReference type="ARBA" id="ARBA00022729"/>
    </source>
</evidence>
<comment type="subunit">
    <text evidence="6">Part of the Bam complex.</text>
</comment>
<dbReference type="Pfam" id="PF13525">
    <property type="entry name" value="YfiO"/>
    <property type="match status" value="1"/>
</dbReference>
<dbReference type="CDD" id="cd15830">
    <property type="entry name" value="BamD"/>
    <property type="match status" value="1"/>
</dbReference>
<keyword evidence="5 6" id="KW-0449">Lipoprotein</keyword>
<name>A0A4Q9VRX7_9HYPH</name>
<dbReference type="Gene3D" id="1.25.40.10">
    <property type="entry name" value="Tetratricopeptide repeat domain"/>
    <property type="match status" value="1"/>
</dbReference>
<dbReference type="GO" id="GO:1990063">
    <property type="term" value="C:Bam protein complex"/>
    <property type="evidence" value="ECO:0007669"/>
    <property type="project" value="TreeGrafter"/>
</dbReference>
<protein>
    <recommendedName>
        <fullName evidence="6">Outer membrane protein assembly factor BamD</fullName>
    </recommendedName>
</protein>
<dbReference type="EMBL" id="SJFN01000010">
    <property type="protein sequence ID" value="TBW38701.1"/>
    <property type="molecule type" value="Genomic_DNA"/>
</dbReference>
<evidence type="ECO:0000256" key="6">
    <source>
        <dbReference type="HAMAP-Rule" id="MF_00922"/>
    </source>
</evidence>
<dbReference type="Proteomes" id="UP000292781">
    <property type="component" value="Unassembled WGS sequence"/>
</dbReference>